<dbReference type="Pfam" id="PF13540">
    <property type="entry name" value="RCC1_2"/>
    <property type="match status" value="1"/>
</dbReference>
<dbReference type="AlphaFoldDB" id="A0A8J5XFV6"/>
<protein>
    <submittedName>
        <fullName evidence="3">Uncharacterized protein</fullName>
    </submittedName>
</protein>
<dbReference type="PROSITE" id="PS00626">
    <property type="entry name" value="RCC1_2"/>
    <property type="match status" value="2"/>
</dbReference>
<dbReference type="OMA" id="PIRISHN"/>
<sequence length="469" mass="47265">MMLARALGGRRLALAAAGAACGAACAAGGAVWGERAHAAAAPPPPPQRLFVWGQAAVPRAGLPQRPLDVRTLRDAGAAEVRAVAFGGSFVAASDANGELWLWPGAEGSVRDGAPGPWRVRLGERVASLAATDDAIVAVTARGRALLLERVGEWCEAIDAPTGARIAPAAPPRALAGDASRRRVASAAAGAAHILLVCEDGSLLALGANERGQLGLGDAPAGVAIAAAAAAAPPPLVEHPRLVGGALAGATVVSAACGASHSLAVTADGRLFAFGDDRWLQLGLRDGGVPSIRRGPEMRAEPVEVSALGALRAAGHVSDAAREPERWRVACAAAGGAHSLIALRDARSGATRLLACGNGRWGQLGDGQFRHISAPREVKGVRGLEEWDEAARARVPITVRALAAGAEHSAALLSSGDVLVWGANALSQQGTGGRVGNAAPSRLCMLTGVPMGGLTCARNSCAAWTACAPR</sequence>
<dbReference type="GO" id="GO:0005737">
    <property type="term" value="C:cytoplasm"/>
    <property type="evidence" value="ECO:0007669"/>
    <property type="project" value="TreeGrafter"/>
</dbReference>
<accession>A0A8J5XFV6</accession>
<dbReference type="InterPro" id="IPR000408">
    <property type="entry name" value="Reg_chr_condens"/>
</dbReference>
<dbReference type="Pfam" id="PF00415">
    <property type="entry name" value="RCC1"/>
    <property type="match status" value="1"/>
</dbReference>
<reference evidence="3" key="1">
    <citation type="submission" date="2021-05" db="EMBL/GenBank/DDBJ databases">
        <title>The genome of the haptophyte Pavlova lutheri (Diacronema luteri, Pavlovales) - a model for lipid biosynthesis in eukaryotic algae.</title>
        <authorList>
            <person name="Hulatt C.J."/>
            <person name="Posewitz M.C."/>
        </authorList>
    </citation>
    <scope>NUCLEOTIDE SEQUENCE</scope>
    <source>
        <strain evidence="3">NIVA-4/92</strain>
    </source>
</reference>
<dbReference type="OrthoDB" id="10256179at2759"/>
<dbReference type="PANTHER" id="PTHR45982:SF1">
    <property type="entry name" value="REGULATOR OF CHROMOSOME CONDENSATION"/>
    <property type="match status" value="1"/>
</dbReference>
<dbReference type="PANTHER" id="PTHR45982">
    <property type="entry name" value="REGULATOR OF CHROMOSOME CONDENSATION"/>
    <property type="match status" value="1"/>
</dbReference>
<dbReference type="SUPFAM" id="SSF50985">
    <property type="entry name" value="RCC1/BLIP-II"/>
    <property type="match status" value="1"/>
</dbReference>
<dbReference type="PROSITE" id="PS50012">
    <property type="entry name" value="RCC1_3"/>
    <property type="match status" value="3"/>
</dbReference>
<evidence type="ECO:0000256" key="1">
    <source>
        <dbReference type="PROSITE-ProRule" id="PRU00235"/>
    </source>
</evidence>
<dbReference type="PRINTS" id="PR00633">
    <property type="entry name" value="RCCNDNSATION"/>
</dbReference>
<feature type="signal peptide" evidence="2">
    <location>
        <begin position="1"/>
        <end position="15"/>
    </location>
</feature>
<name>A0A8J5XFV6_DIALT</name>
<feature type="repeat" description="RCC1" evidence="1">
    <location>
        <begin position="200"/>
        <end position="267"/>
    </location>
</feature>
<comment type="caution">
    <text evidence="3">The sequence shown here is derived from an EMBL/GenBank/DDBJ whole genome shotgun (WGS) entry which is preliminary data.</text>
</comment>
<gene>
    <name evidence="3" type="ORF">KFE25_011615</name>
</gene>
<evidence type="ECO:0000313" key="3">
    <source>
        <dbReference type="EMBL" id="KAG8462165.1"/>
    </source>
</evidence>
<keyword evidence="4" id="KW-1185">Reference proteome</keyword>
<dbReference type="PROSITE" id="PS51318">
    <property type="entry name" value="TAT"/>
    <property type="match status" value="1"/>
</dbReference>
<dbReference type="InterPro" id="IPR009091">
    <property type="entry name" value="RCC1/BLIP-II"/>
</dbReference>
<dbReference type="EMBL" id="JAGTXO010000022">
    <property type="protein sequence ID" value="KAG8462165.1"/>
    <property type="molecule type" value="Genomic_DNA"/>
</dbReference>
<keyword evidence="2" id="KW-0732">Signal</keyword>
<dbReference type="GO" id="GO:0005085">
    <property type="term" value="F:guanyl-nucleotide exchange factor activity"/>
    <property type="evidence" value="ECO:0007669"/>
    <property type="project" value="TreeGrafter"/>
</dbReference>
<organism evidence="3 4">
    <name type="scientific">Diacronema lutheri</name>
    <name type="common">Unicellular marine alga</name>
    <name type="synonym">Monochrysis lutheri</name>
    <dbReference type="NCBI Taxonomy" id="2081491"/>
    <lineage>
        <taxon>Eukaryota</taxon>
        <taxon>Haptista</taxon>
        <taxon>Haptophyta</taxon>
        <taxon>Pavlovophyceae</taxon>
        <taxon>Pavlovales</taxon>
        <taxon>Pavlovaceae</taxon>
        <taxon>Diacronema</taxon>
    </lineage>
</organism>
<feature type="repeat" description="RCC1" evidence="1">
    <location>
        <begin position="268"/>
        <end position="344"/>
    </location>
</feature>
<dbReference type="InterPro" id="IPR006311">
    <property type="entry name" value="TAT_signal"/>
</dbReference>
<evidence type="ECO:0000313" key="4">
    <source>
        <dbReference type="Proteomes" id="UP000751190"/>
    </source>
</evidence>
<feature type="repeat" description="RCC1" evidence="1">
    <location>
        <begin position="350"/>
        <end position="414"/>
    </location>
</feature>
<dbReference type="InterPro" id="IPR051553">
    <property type="entry name" value="Ran_GTPase-activating"/>
</dbReference>
<proteinExistence type="predicted"/>
<feature type="chain" id="PRO_5035227952" evidence="2">
    <location>
        <begin position="16"/>
        <end position="469"/>
    </location>
</feature>
<dbReference type="Proteomes" id="UP000751190">
    <property type="component" value="Unassembled WGS sequence"/>
</dbReference>
<dbReference type="Gene3D" id="2.130.10.30">
    <property type="entry name" value="Regulator of chromosome condensation 1/beta-lactamase-inhibitor protein II"/>
    <property type="match status" value="2"/>
</dbReference>
<evidence type="ECO:0000256" key="2">
    <source>
        <dbReference type="SAM" id="SignalP"/>
    </source>
</evidence>